<proteinExistence type="inferred from homology"/>
<evidence type="ECO:0000256" key="4">
    <source>
        <dbReference type="ARBA" id="ARBA00022723"/>
    </source>
</evidence>
<dbReference type="Gene3D" id="3.20.20.70">
    <property type="entry name" value="Aldolase class I"/>
    <property type="match status" value="1"/>
</dbReference>
<sequence length="351" mass="40263">MLLYIHIPFCDSKCSYCAFNSYVDKFHLKKQYMQALQTQLAFEFKRFDVKQKSIESIFIGGGTPSTINPKLYQNLFETLKPYLQKDIEITTEANPNSASLEWLCEMFDLGINRVSFGVQSFHNEKLKLLNRAHSSKQAINAIENAHKVGFKNISLDLIYATSLDTKELLLSDIQQAFSLPINHLSAYALTIEEGTPLQNTPQVAQEKLDLTHFLFDEIQKNGFLQYEISNFGTYQSTHNKGYWQYKDYIGLGSGAVGKLQNQRFYPTNYIENYIANPLDISTEILSDEDILIEKIFLGLRSNIGISQSILPKQYLKQANILLQENKLSLQNNTFYNQDYLLADEMALFITT</sequence>
<dbReference type="EMBL" id="FPHP01000046">
    <property type="protein sequence ID" value="SFV75775.1"/>
    <property type="molecule type" value="Genomic_DNA"/>
</dbReference>
<reference evidence="9" key="1">
    <citation type="submission" date="2016-10" db="EMBL/GenBank/DDBJ databases">
        <authorList>
            <person name="de Groot N.N."/>
        </authorList>
    </citation>
    <scope>NUCLEOTIDE SEQUENCE</scope>
</reference>
<dbReference type="InterPro" id="IPR007197">
    <property type="entry name" value="rSAM"/>
</dbReference>
<dbReference type="InterPro" id="IPR034505">
    <property type="entry name" value="Coproporphyrinogen-III_oxidase"/>
</dbReference>
<dbReference type="GO" id="GO:0046872">
    <property type="term" value="F:metal ion binding"/>
    <property type="evidence" value="ECO:0007669"/>
    <property type="project" value="UniProtKB-KW"/>
</dbReference>
<keyword evidence="2" id="KW-0349">Heme</keyword>
<evidence type="ECO:0000256" key="3">
    <source>
        <dbReference type="ARBA" id="ARBA00022691"/>
    </source>
</evidence>
<dbReference type="SFLD" id="SFLDS00029">
    <property type="entry name" value="Radical_SAM"/>
    <property type="match status" value="1"/>
</dbReference>
<evidence type="ECO:0000256" key="7">
    <source>
        <dbReference type="ARBA" id="ARBA00023186"/>
    </source>
</evidence>
<gene>
    <name evidence="9" type="ORF">MNB_SM-3-1310</name>
</gene>
<evidence type="ECO:0000259" key="8">
    <source>
        <dbReference type="PROSITE" id="PS51918"/>
    </source>
</evidence>
<dbReference type="GO" id="GO:0004109">
    <property type="term" value="F:coproporphyrinogen oxidase activity"/>
    <property type="evidence" value="ECO:0007669"/>
    <property type="project" value="InterPro"/>
</dbReference>
<dbReference type="InterPro" id="IPR006638">
    <property type="entry name" value="Elp3/MiaA/NifB-like_rSAM"/>
</dbReference>
<feature type="domain" description="Radical SAM core" evidence="8">
    <location>
        <begin position="1"/>
        <end position="227"/>
    </location>
</feature>
<keyword evidence="5" id="KW-0408">Iron</keyword>
<evidence type="ECO:0000256" key="5">
    <source>
        <dbReference type="ARBA" id="ARBA00023004"/>
    </source>
</evidence>
<dbReference type="GO" id="GO:0005737">
    <property type="term" value="C:cytoplasm"/>
    <property type="evidence" value="ECO:0007669"/>
    <property type="project" value="InterPro"/>
</dbReference>
<dbReference type="SFLD" id="SFLDF00562">
    <property type="entry name" value="HemN-like__clustered_with_heat"/>
    <property type="match status" value="1"/>
</dbReference>
<keyword evidence="3" id="KW-0949">S-adenosyl-L-methionine</keyword>
<dbReference type="InterPro" id="IPR013785">
    <property type="entry name" value="Aldolase_TIM"/>
</dbReference>
<organism evidence="9">
    <name type="scientific">hydrothermal vent metagenome</name>
    <dbReference type="NCBI Taxonomy" id="652676"/>
    <lineage>
        <taxon>unclassified sequences</taxon>
        <taxon>metagenomes</taxon>
        <taxon>ecological metagenomes</taxon>
    </lineage>
</organism>
<name>A0A1W1D573_9ZZZZ</name>
<keyword evidence="9" id="KW-0346">Stress response</keyword>
<dbReference type="SUPFAM" id="SSF102114">
    <property type="entry name" value="Radical SAM enzymes"/>
    <property type="match status" value="1"/>
</dbReference>
<dbReference type="NCBIfam" id="TIGR00539">
    <property type="entry name" value="hemN_rel"/>
    <property type="match status" value="1"/>
</dbReference>
<dbReference type="GO" id="GO:0051539">
    <property type="term" value="F:4 iron, 4 sulfur cluster binding"/>
    <property type="evidence" value="ECO:0007669"/>
    <property type="project" value="InterPro"/>
</dbReference>
<evidence type="ECO:0000256" key="6">
    <source>
        <dbReference type="ARBA" id="ARBA00023014"/>
    </source>
</evidence>
<dbReference type="SFLD" id="SFLDG01065">
    <property type="entry name" value="anaerobic_coproporphyrinogen-I"/>
    <property type="match status" value="1"/>
</dbReference>
<dbReference type="PROSITE" id="PS51918">
    <property type="entry name" value="RADICAL_SAM"/>
    <property type="match status" value="1"/>
</dbReference>
<protein>
    <submittedName>
        <fullName evidence="9">Hypothetical radical SAM family enzyme in heat shock gene cluster, similarity with CPO of BS HemN-type</fullName>
    </submittedName>
</protein>
<dbReference type="GO" id="GO:0006779">
    <property type="term" value="P:porphyrin-containing compound biosynthetic process"/>
    <property type="evidence" value="ECO:0007669"/>
    <property type="project" value="InterPro"/>
</dbReference>
<dbReference type="CDD" id="cd01335">
    <property type="entry name" value="Radical_SAM"/>
    <property type="match status" value="1"/>
</dbReference>
<evidence type="ECO:0000313" key="9">
    <source>
        <dbReference type="EMBL" id="SFV75775.1"/>
    </source>
</evidence>
<keyword evidence="6" id="KW-0411">Iron-sulfur</keyword>
<evidence type="ECO:0000256" key="1">
    <source>
        <dbReference type="ARBA" id="ARBA00006100"/>
    </source>
</evidence>
<dbReference type="PANTHER" id="PTHR13932">
    <property type="entry name" value="COPROPORPHYRINIGEN III OXIDASE"/>
    <property type="match status" value="1"/>
</dbReference>
<dbReference type="AlphaFoldDB" id="A0A1W1D573"/>
<dbReference type="PANTHER" id="PTHR13932:SF5">
    <property type="entry name" value="RADICAL S-ADENOSYL METHIONINE DOMAIN-CONTAINING PROTEIN 1, MITOCHONDRIAL"/>
    <property type="match status" value="1"/>
</dbReference>
<dbReference type="SMART" id="SM00729">
    <property type="entry name" value="Elp3"/>
    <property type="match status" value="1"/>
</dbReference>
<dbReference type="InterPro" id="IPR058240">
    <property type="entry name" value="rSAM_sf"/>
</dbReference>
<keyword evidence="7" id="KW-0143">Chaperone</keyword>
<comment type="similarity">
    <text evidence="1">Belongs to the anaerobic coproporphyrinogen-III oxidase family. HemW subfamily.</text>
</comment>
<dbReference type="Pfam" id="PF04055">
    <property type="entry name" value="Radical_SAM"/>
    <property type="match status" value="1"/>
</dbReference>
<evidence type="ECO:0000256" key="2">
    <source>
        <dbReference type="ARBA" id="ARBA00022617"/>
    </source>
</evidence>
<accession>A0A1W1D573</accession>
<dbReference type="InterPro" id="IPR004559">
    <property type="entry name" value="HemW-like"/>
</dbReference>
<keyword evidence="4" id="KW-0479">Metal-binding</keyword>